<evidence type="ECO:0000313" key="2">
    <source>
        <dbReference type="Proteomes" id="UP000294545"/>
    </source>
</evidence>
<dbReference type="AlphaFoldDB" id="A0A4R1MYI7"/>
<proteinExistence type="predicted"/>
<organism evidence="1 2">
    <name type="scientific">Natranaerovirga hydrolytica</name>
    <dbReference type="NCBI Taxonomy" id="680378"/>
    <lineage>
        <taxon>Bacteria</taxon>
        <taxon>Bacillati</taxon>
        <taxon>Bacillota</taxon>
        <taxon>Clostridia</taxon>
        <taxon>Lachnospirales</taxon>
        <taxon>Natranaerovirgaceae</taxon>
        <taxon>Natranaerovirga</taxon>
    </lineage>
</organism>
<dbReference type="RefSeq" id="WP_165868493.1">
    <property type="nucleotide sequence ID" value="NZ_SMGQ01000011.1"/>
</dbReference>
<dbReference type="Proteomes" id="UP000294545">
    <property type="component" value="Unassembled WGS sequence"/>
</dbReference>
<dbReference type="EMBL" id="SMGQ01000011">
    <property type="protein sequence ID" value="TCK98286.1"/>
    <property type="molecule type" value="Genomic_DNA"/>
</dbReference>
<evidence type="ECO:0000313" key="1">
    <source>
        <dbReference type="EMBL" id="TCK98286.1"/>
    </source>
</evidence>
<protein>
    <submittedName>
        <fullName evidence="1">Uncharacterized protein</fullName>
    </submittedName>
</protein>
<accession>A0A4R1MYI7</accession>
<name>A0A4R1MYI7_9FIRM</name>
<sequence>MSKKEKEIILNDGIDFARYNKAYAKEKEEDTTMKARDKNFDYQAIKRTHR</sequence>
<reference evidence="1 2" key="1">
    <citation type="submission" date="2019-03" db="EMBL/GenBank/DDBJ databases">
        <title>Genomic Encyclopedia of Type Strains, Phase IV (KMG-IV): sequencing the most valuable type-strain genomes for metagenomic binning, comparative biology and taxonomic classification.</title>
        <authorList>
            <person name="Goeker M."/>
        </authorList>
    </citation>
    <scope>NUCLEOTIDE SEQUENCE [LARGE SCALE GENOMIC DNA]</scope>
    <source>
        <strain evidence="1 2">DSM 24176</strain>
    </source>
</reference>
<comment type="caution">
    <text evidence="1">The sequence shown here is derived from an EMBL/GenBank/DDBJ whole genome shotgun (WGS) entry which is preliminary data.</text>
</comment>
<keyword evidence="2" id="KW-1185">Reference proteome</keyword>
<gene>
    <name evidence="1" type="ORF">EDC19_0706</name>
</gene>